<sequence length="197" mass="21277">MKLQNLVAAAYSILSLAAAIPTDPPVNHGTLLSRQSGRGGWRPTITSKGQYCLVITQVLGSSFRILWQDAYTDIINKLRVASQLDGLVHHTVETTQGSGNQALDIVVSVFSNPSSHTAIKAALDAMNDIVNNSPMFNTVPQHMFAATALVEGELQLGAKVAVTLVQNGNVLRRRDEQVEARSRSIGDTCNDERNTKP</sequence>
<organism evidence="1 2">
    <name type="scientific">Zarea fungicola</name>
    <dbReference type="NCBI Taxonomy" id="93591"/>
    <lineage>
        <taxon>Eukaryota</taxon>
        <taxon>Fungi</taxon>
        <taxon>Dikarya</taxon>
        <taxon>Ascomycota</taxon>
        <taxon>Pezizomycotina</taxon>
        <taxon>Sordariomycetes</taxon>
        <taxon>Hypocreomycetidae</taxon>
        <taxon>Hypocreales</taxon>
        <taxon>Cordycipitaceae</taxon>
        <taxon>Zarea</taxon>
    </lineage>
</organism>
<keyword evidence="2" id="KW-1185">Reference proteome</keyword>
<dbReference type="Proteomes" id="UP001143910">
    <property type="component" value="Unassembled WGS sequence"/>
</dbReference>
<proteinExistence type="predicted"/>
<comment type="caution">
    <text evidence="1">The sequence shown here is derived from an EMBL/GenBank/DDBJ whole genome shotgun (WGS) entry which is preliminary data.</text>
</comment>
<gene>
    <name evidence="1" type="ORF">NQ176_g6686</name>
</gene>
<reference evidence="1" key="1">
    <citation type="submission" date="2022-08" db="EMBL/GenBank/DDBJ databases">
        <title>Genome Sequence of Lecanicillium fungicola.</title>
        <authorList>
            <person name="Buettner E."/>
        </authorList>
    </citation>
    <scope>NUCLEOTIDE SEQUENCE</scope>
    <source>
        <strain evidence="1">Babe33</strain>
    </source>
</reference>
<name>A0ACC1N1Z4_9HYPO</name>
<accession>A0ACC1N1Z4</accession>
<protein>
    <submittedName>
        <fullName evidence="1">Uncharacterized protein</fullName>
    </submittedName>
</protein>
<evidence type="ECO:0000313" key="2">
    <source>
        <dbReference type="Proteomes" id="UP001143910"/>
    </source>
</evidence>
<evidence type="ECO:0000313" key="1">
    <source>
        <dbReference type="EMBL" id="KAJ2973305.1"/>
    </source>
</evidence>
<dbReference type="EMBL" id="JANJQO010000995">
    <property type="protein sequence ID" value="KAJ2973305.1"/>
    <property type="molecule type" value="Genomic_DNA"/>
</dbReference>